<evidence type="ECO:0000256" key="7">
    <source>
        <dbReference type="SAM" id="MobiDB-lite"/>
    </source>
</evidence>
<proteinExistence type="inferred from homology"/>
<sequence length="221" mass="23215">MSAGRWSVRAQWGTTLWLAAVWVLLWGDLSVANVLVGLLLGYLVTHGLRMTPIDFHGRLHPVGLAHLVGRFLLDLVRASFEVSVLALRPRHVPRGAVIGVHLRSHSDLYLTMTAELCSLVPGSLVVEAHRVTGMLYLHVLDVEQSGGIEAARRVVLDQEERVLRAFASDEELADAGLTRRPGARGVRSGGPGGDGVAGGTGAGAGDGAGGAAGPTSTEVRA</sequence>
<accession>A0A7W4YBR3</accession>
<evidence type="ECO:0000256" key="2">
    <source>
        <dbReference type="ARBA" id="ARBA00006228"/>
    </source>
</evidence>
<dbReference type="Pfam" id="PF01899">
    <property type="entry name" value="MNHE"/>
    <property type="match status" value="1"/>
</dbReference>
<comment type="subcellular location">
    <subcellularLocation>
        <location evidence="1">Cell membrane</location>
        <topology evidence="1">Multi-pass membrane protein</topology>
    </subcellularLocation>
</comment>
<evidence type="ECO:0000256" key="4">
    <source>
        <dbReference type="ARBA" id="ARBA00022692"/>
    </source>
</evidence>
<feature type="transmembrane region" description="Helical" evidence="8">
    <location>
        <begin position="20"/>
        <end position="44"/>
    </location>
</feature>
<keyword evidence="3" id="KW-1003">Cell membrane</keyword>
<evidence type="ECO:0000256" key="1">
    <source>
        <dbReference type="ARBA" id="ARBA00004651"/>
    </source>
</evidence>
<dbReference type="GO" id="GO:0008324">
    <property type="term" value="F:monoatomic cation transmembrane transporter activity"/>
    <property type="evidence" value="ECO:0007669"/>
    <property type="project" value="InterPro"/>
</dbReference>
<dbReference type="RefSeq" id="WP_311702001.1">
    <property type="nucleotide sequence ID" value="NZ_JACHVX010000003.1"/>
</dbReference>
<dbReference type="GO" id="GO:0005886">
    <property type="term" value="C:plasma membrane"/>
    <property type="evidence" value="ECO:0007669"/>
    <property type="project" value="UniProtKB-SubCell"/>
</dbReference>
<feature type="region of interest" description="Disordered" evidence="7">
    <location>
        <begin position="177"/>
        <end position="221"/>
    </location>
</feature>
<dbReference type="InterPro" id="IPR002758">
    <property type="entry name" value="Cation_antiport_E"/>
</dbReference>
<dbReference type="EMBL" id="JACHVX010000003">
    <property type="protein sequence ID" value="MBB2923334.1"/>
    <property type="molecule type" value="Genomic_DNA"/>
</dbReference>
<keyword evidence="6 8" id="KW-0472">Membrane</keyword>
<evidence type="ECO:0000256" key="5">
    <source>
        <dbReference type="ARBA" id="ARBA00022989"/>
    </source>
</evidence>
<feature type="compositionally biased region" description="Gly residues" evidence="7">
    <location>
        <begin position="187"/>
        <end position="212"/>
    </location>
</feature>
<protein>
    <submittedName>
        <fullName evidence="9">Multicomponent Na+:H+ antiporter subunit E</fullName>
    </submittedName>
</protein>
<gene>
    <name evidence="9" type="ORF">FHR80_002259</name>
</gene>
<evidence type="ECO:0000313" key="10">
    <source>
        <dbReference type="Proteomes" id="UP000518206"/>
    </source>
</evidence>
<reference evidence="9 10" key="2">
    <citation type="submission" date="2020-08" db="EMBL/GenBank/DDBJ databases">
        <authorList>
            <person name="Partida-Martinez L."/>
            <person name="Huntemann M."/>
            <person name="Clum A."/>
            <person name="Wang J."/>
            <person name="Palaniappan K."/>
            <person name="Ritter S."/>
            <person name="Chen I.-M."/>
            <person name="Stamatis D."/>
            <person name="Reddy T."/>
            <person name="O'Malley R."/>
            <person name="Daum C."/>
            <person name="Shapiro N."/>
            <person name="Ivanova N."/>
            <person name="Kyrpides N."/>
            <person name="Woyke T."/>
        </authorList>
    </citation>
    <scope>NUCLEOTIDE SEQUENCE [LARGE SCALE GENOMIC DNA]</scope>
    <source>
        <strain evidence="9 10">RAS26</strain>
    </source>
</reference>
<organism evidence="9 10">
    <name type="scientific">Cellulomonas cellasea</name>
    <dbReference type="NCBI Taxonomy" id="43670"/>
    <lineage>
        <taxon>Bacteria</taxon>
        <taxon>Bacillati</taxon>
        <taxon>Actinomycetota</taxon>
        <taxon>Actinomycetes</taxon>
        <taxon>Micrococcales</taxon>
        <taxon>Cellulomonadaceae</taxon>
        <taxon>Cellulomonas</taxon>
    </lineage>
</organism>
<reference evidence="9 10" key="1">
    <citation type="submission" date="2020-08" db="EMBL/GenBank/DDBJ databases">
        <title>The Agave Microbiome: Exploring the role of microbial communities in plant adaptations to desert environments.</title>
        <authorList>
            <person name="Partida-Martinez L.P."/>
        </authorList>
    </citation>
    <scope>NUCLEOTIDE SEQUENCE [LARGE SCALE GENOMIC DNA]</scope>
    <source>
        <strain evidence="9 10">RAS26</strain>
    </source>
</reference>
<dbReference type="AlphaFoldDB" id="A0A7W4YBR3"/>
<dbReference type="NCBIfam" id="NF006521">
    <property type="entry name" value="PRK08965.1-5"/>
    <property type="match status" value="1"/>
</dbReference>
<evidence type="ECO:0000256" key="6">
    <source>
        <dbReference type="ARBA" id="ARBA00023136"/>
    </source>
</evidence>
<dbReference type="PANTHER" id="PTHR34584:SF1">
    <property type="entry name" value="NA(+)_H(+) ANTIPORTER SUBUNIT E1"/>
    <property type="match status" value="1"/>
</dbReference>
<evidence type="ECO:0000256" key="3">
    <source>
        <dbReference type="ARBA" id="ARBA00022475"/>
    </source>
</evidence>
<name>A0A7W4YBR3_9CELL</name>
<dbReference type="PANTHER" id="PTHR34584">
    <property type="entry name" value="NA(+)/H(+) ANTIPORTER SUBUNIT E1"/>
    <property type="match status" value="1"/>
</dbReference>
<dbReference type="Proteomes" id="UP000518206">
    <property type="component" value="Unassembled WGS sequence"/>
</dbReference>
<evidence type="ECO:0000256" key="8">
    <source>
        <dbReference type="SAM" id="Phobius"/>
    </source>
</evidence>
<keyword evidence="4 8" id="KW-0812">Transmembrane</keyword>
<comment type="caution">
    <text evidence="9">The sequence shown here is derived from an EMBL/GenBank/DDBJ whole genome shotgun (WGS) entry which is preliminary data.</text>
</comment>
<evidence type="ECO:0000313" key="9">
    <source>
        <dbReference type="EMBL" id="MBB2923334.1"/>
    </source>
</evidence>
<keyword evidence="5 8" id="KW-1133">Transmembrane helix</keyword>
<comment type="similarity">
    <text evidence="2">Belongs to the CPA3 antiporters (TC 2.A.63) subunit E family.</text>
</comment>